<dbReference type="SUPFAM" id="SSF100934">
    <property type="entry name" value="Heat shock protein 70kD (HSP70), C-terminal subdomain"/>
    <property type="match status" value="2"/>
</dbReference>
<feature type="region of interest" description="Disordered" evidence="5">
    <location>
        <begin position="124"/>
        <end position="150"/>
    </location>
</feature>
<evidence type="ECO:0000313" key="7">
    <source>
        <dbReference type="Proteomes" id="UP000266841"/>
    </source>
</evidence>
<feature type="compositionally biased region" description="Basic and acidic residues" evidence="5">
    <location>
        <begin position="964"/>
        <end position="981"/>
    </location>
</feature>
<evidence type="ECO:0000256" key="5">
    <source>
        <dbReference type="SAM" id="MobiDB-lite"/>
    </source>
</evidence>
<feature type="compositionally biased region" description="Basic and acidic residues" evidence="5">
    <location>
        <begin position="326"/>
        <end position="355"/>
    </location>
</feature>
<dbReference type="PRINTS" id="PR00301">
    <property type="entry name" value="HEATSHOCK70"/>
</dbReference>
<keyword evidence="2" id="KW-0256">Endoplasmic reticulum</keyword>
<dbReference type="InterPro" id="IPR043129">
    <property type="entry name" value="ATPase_NBD"/>
</dbReference>
<dbReference type="EMBL" id="AGNL01050828">
    <property type="protein sequence ID" value="EJK43647.1"/>
    <property type="molecule type" value="Genomic_DNA"/>
</dbReference>
<feature type="region of interest" description="Disordered" evidence="5">
    <location>
        <begin position="85"/>
        <end position="108"/>
    </location>
</feature>
<dbReference type="GO" id="GO:0030968">
    <property type="term" value="P:endoplasmic reticulum unfolded protein response"/>
    <property type="evidence" value="ECO:0007669"/>
    <property type="project" value="TreeGrafter"/>
</dbReference>
<feature type="compositionally biased region" description="Basic residues" evidence="5">
    <location>
        <begin position="174"/>
        <end position="184"/>
    </location>
</feature>
<feature type="region of interest" description="Disordered" evidence="5">
    <location>
        <begin position="618"/>
        <end position="734"/>
    </location>
</feature>
<evidence type="ECO:0000256" key="1">
    <source>
        <dbReference type="ARBA" id="ARBA00022741"/>
    </source>
</evidence>
<dbReference type="GO" id="GO:0005524">
    <property type="term" value="F:ATP binding"/>
    <property type="evidence" value="ECO:0007669"/>
    <property type="project" value="UniProtKB-KW"/>
</dbReference>
<dbReference type="PANTHER" id="PTHR45639">
    <property type="entry name" value="HSC70CB, ISOFORM G-RELATED"/>
    <property type="match status" value="1"/>
</dbReference>
<feature type="region of interest" description="Disordered" evidence="5">
    <location>
        <begin position="174"/>
        <end position="198"/>
    </location>
</feature>
<dbReference type="Pfam" id="PF00012">
    <property type="entry name" value="HSP70"/>
    <property type="match status" value="1"/>
</dbReference>
<proteinExistence type="predicted"/>
<comment type="caution">
    <text evidence="6">The sequence shown here is derived from an EMBL/GenBank/DDBJ whole genome shotgun (WGS) entry which is preliminary data.</text>
</comment>
<keyword evidence="4" id="KW-0143">Chaperone</keyword>
<sequence length="1016" mass="112363">MYAFLLHERDTPRTHAFRIPACSRARREGIAVRRRESPLSNSIFETMRVMHPLTQLLGLAALPAAVNSKAILGVDLGSLYLHEGGPGAAQQSARDRDEHALEAEDGADGALRRRLPLLRRRRVEPHGAQAAPHAEPVLGHAGPGRRAPLRAGAEGAPLRVLAGVQRDAVGRVPHRGRRAVHPRGARGDGPDARQGYHGGVRSDVAAEGLRAHRAGVLHAARAAGAARRRAARGPQRPRPHQREHRRGAALRHRPDRREARQLPLLQHGGGVAPGQRGAVPQLPAQGVQVRQGEDRGRLRGARRRVGRDAGRRELRRKAGRLHGRGVQRDLEREEGHDRQGRADRAQGHGEAHDPGEQGQAFPVFIDALTDDVNYQSHISRAKFEEICHDLLERAAAPIEKALKLANVTLDELDAVEMIGGAMRVPKVQEAVSDALGGLELGMHLNSDESMALGASFHGANVSTSFKVRHVGMVDVNTFPVNVDLTDLTVGKEKKKTGGGLFGIGKKKAEEAAEEGWAKHATIFKLGSKLGVKKTIAFTHDEDVHVEVSYDESDTLPLGTGLSIEQYDVSGIADFAKEMKEKDPDLKPKVSLQFELDGSGLTRLVKAEAVVEETVMVMEEVEVDDDEEEEEAASDDKKEDEEAKSDEPAAEEKQDESEEKKEEAESAEKEGEEKTGDTKEDGAEKKEEPKKKKKKTIQVEKVSYRSRERNTIKSTEFHSAHQEKKKKHTRTLKVAKYHVGPIQPYSAEIMAESQAKLDTLAEADKARLLLEEAKNKVESYIYHIRNKLIDDEEEIGKVTSEEQREALRQSTEDAEEWMWDAEDDLKTWEDKYTELSEPAEKAFFRMAELAARPKAIEALTTKLGKIEDLMKKWETSMEHITEEERQEVLDKVQDVRAWIEEKVKAQEEADPTGDAVFTSEEVPGQTKKIEGIVARLMKKPKPKPEKKNETSAEKTESDGAEPADSEEKKDGEESSEEKPDSEDSKEDEPAEGEADADSAEGDEAKAADEEAKESDEL</sequence>
<dbReference type="InterPro" id="IPR029048">
    <property type="entry name" value="HSP70_C_sf"/>
</dbReference>
<dbReference type="Proteomes" id="UP000266841">
    <property type="component" value="Unassembled WGS sequence"/>
</dbReference>
<feature type="compositionally biased region" description="Basic and acidic residues" evidence="5">
    <location>
        <begin position="93"/>
        <end position="102"/>
    </location>
</feature>
<feature type="compositionally biased region" description="Acidic residues" evidence="5">
    <location>
        <begin position="982"/>
        <end position="1000"/>
    </location>
</feature>
<dbReference type="eggNOG" id="KOG0104">
    <property type="taxonomic scope" value="Eukaryota"/>
</dbReference>
<dbReference type="Gene3D" id="1.20.1270.10">
    <property type="match status" value="1"/>
</dbReference>
<feature type="region of interest" description="Disordered" evidence="5">
    <location>
        <begin position="903"/>
        <end position="1016"/>
    </location>
</feature>
<feature type="compositionally biased region" description="Acidic residues" evidence="5">
    <location>
        <begin position="618"/>
        <end position="632"/>
    </location>
</feature>
<dbReference type="GO" id="GO:0140662">
    <property type="term" value="F:ATP-dependent protein folding chaperone"/>
    <property type="evidence" value="ECO:0007669"/>
    <property type="project" value="InterPro"/>
</dbReference>
<feature type="compositionally biased region" description="Basic residues" evidence="5">
    <location>
        <begin position="226"/>
        <end position="254"/>
    </location>
</feature>
<keyword evidence="1" id="KW-0547">Nucleotide-binding</keyword>
<feature type="region of interest" description="Disordered" evidence="5">
    <location>
        <begin position="219"/>
        <end position="357"/>
    </location>
</feature>
<evidence type="ECO:0000313" key="6">
    <source>
        <dbReference type="EMBL" id="EJK43647.1"/>
    </source>
</evidence>
<evidence type="ECO:0000256" key="4">
    <source>
        <dbReference type="ARBA" id="ARBA00023186"/>
    </source>
</evidence>
<feature type="compositionally biased region" description="Basic residues" evidence="5">
    <location>
        <begin position="722"/>
        <end position="734"/>
    </location>
</feature>
<name>K0RAZ2_THAOC</name>
<organism evidence="6 7">
    <name type="scientific">Thalassiosira oceanica</name>
    <name type="common">Marine diatom</name>
    <dbReference type="NCBI Taxonomy" id="159749"/>
    <lineage>
        <taxon>Eukaryota</taxon>
        <taxon>Sar</taxon>
        <taxon>Stramenopiles</taxon>
        <taxon>Ochrophyta</taxon>
        <taxon>Bacillariophyta</taxon>
        <taxon>Coscinodiscophyceae</taxon>
        <taxon>Thalassiosirophycidae</taxon>
        <taxon>Thalassiosirales</taxon>
        <taxon>Thalassiosiraceae</taxon>
        <taxon>Thalassiosira</taxon>
    </lineage>
</organism>
<feature type="compositionally biased region" description="Basic and acidic residues" evidence="5">
    <location>
        <begin position="941"/>
        <end position="956"/>
    </location>
</feature>
<feature type="compositionally biased region" description="Basic and acidic residues" evidence="5">
    <location>
        <begin position="633"/>
        <end position="689"/>
    </location>
</feature>
<protein>
    <submittedName>
        <fullName evidence="6">Uncharacterized protein</fullName>
    </submittedName>
</protein>
<dbReference type="OrthoDB" id="10262720at2759"/>
<accession>K0RAZ2</accession>
<keyword evidence="3" id="KW-0067">ATP-binding</keyword>
<dbReference type="InterPro" id="IPR013126">
    <property type="entry name" value="Hsp_70_fam"/>
</dbReference>
<reference evidence="6 7" key="1">
    <citation type="journal article" date="2012" name="Genome Biol.">
        <title>Genome and low-iron response of an oceanic diatom adapted to chronic iron limitation.</title>
        <authorList>
            <person name="Lommer M."/>
            <person name="Specht M."/>
            <person name="Roy A.S."/>
            <person name="Kraemer L."/>
            <person name="Andreson R."/>
            <person name="Gutowska M.A."/>
            <person name="Wolf J."/>
            <person name="Bergner S.V."/>
            <person name="Schilhabel M.B."/>
            <person name="Klostermeier U.C."/>
            <person name="Beiko R.G."/>
            <person name="Rosenstiel P."/>
            <person name="Hippler M."/>
            <person name="Laroche J."/>
        </authorList>
    </citation>
    <scope>NUCLEOTIDE SEQUENCE [LARGE SCALE GENOMIC DNA]</scope>
    <source>
        <strain evidence="6 7">CCMP1005</strain>
    </source>
</reference>
<evidence type="ECO:0000256" key="3">
    <source>
        <dbReference type="ARBA" id="ARBA00022840"/>
    </source>
</evidence>
<feature type="compositionally biased region" description="Basic residues" evidence="5">
    <location>
        <begin position="313"/>
        <end position="325"/>
    </location>
</feature>
<dbReference type="AlphaFoldDB" id="K0RAZ2"/>
<keyword evidence="7" id="KW-1185">Reference proteome</keyword>
<dbReference type="InterPro" id="IPR029047">
    <property type="entry name" value="HSP70_peptide-bd_sf"/>
</dbReference>
<dbReference type="GO" id="GO:0034663">
    <property type="term" value="C:endoplasmic reticulum chaperone complex"/>
    <property type="evidence" value="ECO:0007669"/>
    <property type="project" value="TreeGrafter"/>
</dbReference>
<dbReference type="PANTHER" id="PTHR45639:SF3">
    <property type="entry name" value="HYPOXIA UP-REGULATED PROTEIN 1"/>
    <property type="match status" value="1"/>
</dbReference>
<evidence type="ECO:0000256" key="2">
    <source>
        <dbReference type="ARBA" id="ARBA00022824"/>
    </source>
</evidence>
<dbReference type="SUPFAM" id="SSF53067">
    <property type="entry name" value="Actin-like ATPase domain"/>
    <property type="match status" value="1"/>
</dbReference>
<feature type="compositionally biased region" description="Basic and acidic residues" evidence="5">
    <location>
        <begin position="701"/>
        <end position="721"/>
    </location>
</feature>
<gene>
    <name evidence="6" type="ORF">THAOC_37891</name>
</gene>
<dbReference type="Gene3D" id="3.30.420.40">
    <property type="match status" value="1"/>
</dbReference>
<dbReference type="Gene3D" id="2.60.34.10">
    <property type="entry name" value="Substrate Binding Domain Of DNAk, Chain A, domain 1"/>
    <property type="match status" value="1"/>
</dbReference>